<dbReference type="InterPro" id="IPR006311">
    <property type="entry name" value="TAT_signal"/>
</dbReference>
<evidence type="ECO:0000256" key="4">
    <source>
        <dbReference type="ARBA" id="ARBA00013244"/>
    </source>
</evidence>
<comment type="similarity">
    <text evidence="2">Belongs to the mycobacterial A85 antigen family.</text>
</comment>
<organism evidence="11 12">
    <name type="scientific">Streptosporangium amethystogenes subsp. fukuiense</name>
    <dbReference type="NCBI Taxonomy" id="698418"/>
    <lineage>
        <taxon>Bacteria</taxon>
        <taxon>Bacillati</taxon>
        <taxon>Actinomycetota</taxon>
        <taxon>Actinomycetes</taxon>
        <taxon>Streptosporangiales</taxon>
        <taxon>Streptosporangiaceae</taxon>
        <taxon>Streptosporangium</taxon>
    </lineage>
</organism>
<evidence type="ECO:0000256" key="5">
    <source>
        <dbReference type="ARBA" id="ARBA00022679"/>
    </source>
</evidence>
<keyword evidence="6" id="KW-0012">Acyltransferase</keyword>
<evidence type="ECO:0000256" key="7">
    <source>
        <dbReference type="ARBA" id="ARBA00032572"/>
    </source>
</evidence>
<keyword evidence="11" id="KW-0378">Hydrolase</keyword>
<evidence type="ECO:0000256" key="2">
    <source>
        <dbReference type="ARBA" id="ARBA00005874"/>
    </source>
</evidence>
<name>A0ABW2TBQ9_9ACTN</name>
<keyword evidence="10" id="KW-0732">Signal</keyword>
<accession>A0ABW2TBQ9</accession>
<sequence>MRPARRGLLALATALVVGFPSTAHAAPAWASAPGDRSGEAGAAVETAPEANPAGRAARKGKPAEGNTLVARPGGRTASAVRQAAKPQPSPSPSAGKGGKSPWGPWPAARPGAARVVKETWLGPRTLDLQISSPSVNATLPVRVLVPKGWSKGARRTWPVLYLLHGGADNYTSWTRMTGIASMTEDMDAIIVMPEAGRAGNYSNWYNKGKRGAPGWETFHTSEVRRLLETGYRAGSRRAVAGLSMGAYGAMKYAALHRGMFRFVGAYSGVMSTRLPGIPELIMNAQASEGQDPQALWGDPLRNRDVWKANDPAAHARNLRGVSIYISSGTTSRLGELDPPGAPWSPAHLGEPISAYTARDLVAKLRFHGIKPVVHLYKDGTHSWPYWEREFRSSFPMILSALGLKAAQDDASAPREQEDVWNLLGGT</sequence>
<evidence type="ECO:0000256" key="8">
    <source>
        <dbReference type="ARBA" id="ARBA00048109"/>
    </source>
</evidence>
<dbReference type="InterPro" id="IPR029058">
    <property type="entry name" value="AB_hydrolase_fold"/>
</dbReference>
<feature type="chain" id="PRO_5045103610" description="Acyl-CoA:diacylglycerol acyltransferase" evidence="10">
    <location>
        <begin position="26"/>
        <end position="426"/>
    </location>
</feature>
<comment type="caution">
    <text evidence="11">The sequence shown here is derived from an EMBL/GenBank/DDBJ whole genome shotgun (WGS) entry which is preliminary data.</text>
</comment>
<feature type="signal peptide" evidence="10">
    <location>
        <begin position="1"/>
        <end position="25"/>
    </location>
</feature>
<dbReference type="EMBL" id="JBHTEE010000001">
    <property type="protein sequence ID" value="MFC7605465.1"/>
    <property type="molecule type" value="Genomic_DNA"/>
</dbReference>
<keyword evidence="5" id="KW-0808">Transferase</keyword>
<dbReference type="Proteomes" id="UP001596514">
    <property type="component" value="Unassembled WGS sequence"/>
</dbReference>
<evidence type="ECO:0000313" key="11">
    <source>
        <dbReference type="EMBL" id="MFC7605465.1"/>
    </source>
</evidence>
<dbReference type="InterPro" id="IPR000801">
    <property type="entry name" value="Esterase-like"/>
</dbReference>
<evidence type="ECO:0000256" key="10">
    <source>
        <dbReference type="SAM" id="SignalP"/>
    </source>
</evidence>
<evidence type="ECO:0000256" key="1">
    <source>
        <dbReference type="ARBA" id="ARBA00000697"/>
    </source>
</evidence>
<dbReference type="PANTHER" id="PTHR48098:SF1">
    <property type="entry name" value="DIACYLGLYCEROL ACYLTRANSFERASE_MYCOLYLTRANSFERASE AG85A"/>
    <property type="match status" value="1"/>
</dbReference>
<keyword evidence="12" id="KW-1185">Reference proteome</keyword>
<proteinExistence type="inferred from homology"/>
<dbReference type="Gene3D" id="3.40.50.1820">
    <property type="entry name" value="alpha/beta hydrolase"/>
    <property type="match status" value="1"/>
</dbReference>
<dbReference type="PROSITE" id="PS51318">
    <property type="entry name" value="TAT"/>
    <property type="match status" value="1"/>
</dbReference>
<feature type="region of interest" description="Disordered" evidence="9">
    <location>
        <begin position="26"/>
        <end position="109"/>
    </location>
</feature>
<evidence type="ECO:0000256" key="3">
    <source>
        <dbReference type="ARBA" id="ARBA00012820"/>
    </source>
</evidence>
<gene>
    <name evidence="11" type="ORF">ACFQVD_35725</name>
</gene>
<evidence type="ECO:0000313" key="12">
    <source>
        <dbReference type="Proteomes" id="UP001596514"/>
    </source>
</evidence>
<comment type="catalytic activity">
    <reaction evidence="1">
        <text>2 alpha,alpha'-trehalose 6-mycolate = alpha,alpha'-trehalose 6,6'-bismycolate + alpha,alpha-trehalose</text>
        <dbReference type="Rhea" id="RHEA:23472"/>
        <dbReference type="ChEBI" id="CHEBI:16551"/>
        <dbReference type="ChEBI" id="CHEBI:18195"/>
        <dbReference type="ChEBI" id="CHEBI:18234"/>
        <dbReference type="EC" id="2.3.1.122"/>
    </reaction>
</comment>
<dbReference type="SUPFAM" id="SSF53474">
    <property type="entry name" value="alpha/beta-Hydrolases"/>
    <property type="match status" value="1"/>
</dbReference>
<dbReference type="Pfam" id="PF00756">
    <property type="entry name" value="Esterase"/>
    <property type="match status" value="1"/>
</dbReference>
<comment type="catalytic activity">
    <reaction evidence="8">
        <text>an acyl-CoA + a 1,2-diacyl-sn-glycerol = a triacyl-sn-glycerol + CoA</text>
        <dbReference type="Rhea" id="RHEA:10868"/>
        <dbReference type="ChEBI" id="CHEBI:17815"/>
        <dbReference type="ChEBI" id="CHEBI:57287"/>
        <dbReference type="ChEBI" id="CHEBI:58342"/>
        <dbReference type="ChEBI" id="CHEBI:64615"/>
        <dbReference type="EC" id="2.3.1.20"/>
    </reaction>
</comment>
<dbReference type="PANTHER" id="PTHR48098">
    <property type="entry name" value="ENTEROCHELIN ESTERASE-RELATED"/>
    <property type="match status" value="1"/>
</dbReference>
<dbReference type="EC" id="2.3.1.20" evidence="4"/>
<dbReference type="EC" id="2.3.1.122" evidence="3"/>
<protein>
    <recommendedName>
        <fullName evidence="7">Acyl-CoA:diacylglycerol acyltransferase</fullName>
        <ecNumber evidence="3">2.3.1.122</ecNumber>
        <ecNumber evidence="4">2.3.1.20</ecNumber>
    </recommendedName>
</protein>
<dbReference type="GO" id="GO:0016787">
    <property type="term" value="F:hydrolase activity"/>
    <property type="evidence" value="ECO:0007669"/>
    <property type="project" value="UniProtKB-KW"/>
</dbReference>
<dbReference type="InterPro" id="IPR050583">
    <property type="entry name" value="Mycobacterial_A85_antigen"/>
</dbReference>
<evidence type="ECO:0000256" key="9">
    <source>
        <dbReference type="SAM" id="MobiDB-lite"/>
    </source>
</evidence>
<reference evidence="12" key="1">
    <citation type="journal article" date="2019" name="Int. J. Syst. Evol. Microbiol.">
        <title>The Global Catalogue of Microorganisms (GCM) 10K type strain sequencing project: providing services to taxonomists for standard genome sequencing and annotation.</title>
        <authorList>
            <consortium name="The Broad Institute Genomics Platform"/>
            <consortium name="The Broad Institute Genome Sequencing Center for Infectious Disease"/>
            <person name="Wu L."/>
            <person name="Ma J."/>
        </authorList>
    </citation>
    <scope>NUCLEOTIDE SEQUENCE [LARGE SCALE GENOMIC DNA]</scope>
    <source>
        <strain evidence="12">JCM 10083</strain>
    </source>
</reference>
<dbReference type="RefSeq" id="WP_343974783.1">
    <property type="nucleotide sequence ID" value="NZ_BAAAGK010000127.1"/>
</dbReference>
<evidence type="ECO:0000256" key="6">
    <source>
        <dbReference type="ARBA" id="ARBA00023315"/>
    </source>
</evidence>